<organism evidence="1">
    <name type="scientific">marine sediment metagenome</name>
    <dbReference type="NCBI Taxonomy" id="412755"/>
    <lineage>
        <taxon>unclassified sequences</taxon>
        <taxon>metagenomes</taxon>
        <taxon>ecological metagenomes</taxon>
    </lineage>
</organism>
<sequence length="101" mass="11717">MKPSIQHMMHHTIHSTADWDFQTAYWKLDLTRFYSPPSSLITTYHIENTVLSRLAQAQNMAQGRLVWRCYSVGTFAMLVSFRNQAPLGSANQDNNYYLYAP</sequence>
<reference evidence="1" key="1">
    <citation type="journal article" date="2014" name="Front. Microbiol.">
        <title>High frequency of phylogenetically diverse reductive dehalogenase-homologous genes in deep subseafloor sedimentary metagenomes.</title>
        <authorList>
            <person name="Kawai M."/>
            <person name="Futagami T."/>
            <person name="Toyoda A."/>
            <person name="Takaki Y."/>
            <person name="Nishi S."/>
            <person name="Hori S."/>
            <person name="Arai W."/>
            <person name="Tsubouchi T."/>
            <person name="Morono Y."/>
            <person name="Uchiyama I."/>
            <person name="Ito T."/>
            <person name="Fujiyama A."/>
            <person name="Inagaki F."/>
            <person name="Takami H."/>
        </authorList>
    </citation>
    <scope>NUCLEOTIDE SEQUENCE</scope>
    <source>
        <strain evidence="1">Expedition CK06-06</strain>
    </source>
</reference>
<name>X1Q868_9ZZZZ</name>
<gene>
    <name evidence="1" type="ORF">S12H4_01945</name>
</gene>
<evidence type="ECO:0000313" key="1">
    <source>
        <dbReference type="EMBL" id="GAI64428.1"/>
    </source>
</evidence>
<dbReference type="EMBL" id="BARW01000433">
    <property type="protein sequence ID" value="GAI64428.1"/>
    <property type="molecule type" value="Genomic_DNA"/>
</dbReference>
<comment type="caution">
    <text evidence="1">The sequence shown here is derived from an EMBL/GenBank/DDBJ whole genome shotgun (WGS) entry which is preliminary data.</text>
</comment>
<dbReference type="AlphaFoldDB" id="X1Q868"/>
<accession>X1Q868</accession>
<protein>
    <submittedName>
        <fullName evidence="1">Uncharacterized protein</fullName>
    </submittedName>
</protein>
<feature type="non-terminal residue" evidence="1">
    <location>
        <position position="101"/>
    </location>
</feature>
<proteinExistence type="predicted"/>